<organism evidence="2 3">
    <name type="scientific">Chelydra serpentina</name>
    <name type="common">Snapping turtle</name>
    <name type="synonym">Testudo serpentina</name>
    <dbReference type="NCBI Taxonomy" id="8475"/>
    <lineage>
        <taxon>Eukaryota</taxon>
        <taxon>Metazoa</taxon>
        <taxon>Chordata</taxon>
        <taxon>Craniata</taxon>
        <taxon>Vertebrata</taxon>
        <taxon>Euteleostomi</taxon>
        <taxon>Archelosauria</taxon>
        <taxon>Testudinata</taxon>
        <taxon>Testudines</taxon>
        <taxon>Cryptodira</taxon>
        <taxon>Durocryptodira</taxon>
        <taxon>Americhelydia</taxon>
        <taxon>Chelydroidea</taxon>
        <taxon>Chelydridae</taxon>
        <taxon>Chelydra</taxon>
    </lineage>
</organism>
<protein>
    <submittedName>
        <fullName evidence="2">Uncharacterized protein</fullName>
    </submittedName>
</protein>
<dbReference type="Proteomes" id="UP000765507">
    <property type="component" value="Unassembled WGS sequence"/>
</dbReference>
<proteinExistence type="predicted"/>
<evidence type="ECO:0000313" key="3">
    <source>
        <dbReference type="Proteomes" id="UP000765507"/>
    </source>
</evidence>
<dbReference type="OrthoDB" id="9428623at2759"/>
<keyword evidence="3" id="KW-1185">Reference proteome</keyword>
<accession>A0A8T1SFT6</accession>
<comment type="caution">
    <text evidence="2">The sequence shown here is derived from an EMBL/GenBank/DDBJ whole genome shotgun (WGS) entry which is preliminary data.</text>
</comment>
<dbReference type="EMBL" id="JAHGAV010000242">
    <property type="protein sequence ID" value="KAG6927761.1"/>
    <property type="molecule type" value="Genomic_DNA"/>
</dbReference>
<evidence type="ECO:0000256" key="1">
    <source>
        <dbReference type="SAM" id="MobiDB-lite"/>
    </source>
</evidence>
<reference evidence="2 3" key="1">
    <citation type="journal article" date="2020" name="G3 (Bethesda)">
        <title>Draft Genome of the Common Snapping Turtle, Chelydra serpentina, a Model for Phenotypic Plasticity in Reptiles.</title>
        <authorList>
            <person name="Das D."/>
            <person name="Singh S.K."/>
            <person name="Bierstedt J."/>
            <person name="Erickson A."/>
            <person name="Galli G.L.J."/>
            <person name="Crossley D.A. 2nd"/>
            <person name="Rhen T."/>
        </authorList>
    </citation>
    <scope>NUCLEOTIDE SEQUENCE [LARGE SCALE GENOMIC DNA]</scope>
    <source>
        <strain evidence="2">KW</strain>
    </source>
</reference>
<name>A0A8T1SFT6_CHESE</name>
<gene>
    <name evidence="2" type="ORF">G0U57_009327</name>
</gene>
<evidence type="ECO:0000313" key="2">
    <source>
        <dbReference type="EMBL" id="KAG6927761.1"/>
    </source>
</evidence>
<sequence length="119" mass="13324">MRRSRTALSFLSMERSRDSPDLGTYSAAPHVNAIKRRFSGTPLLPPLACRHVALSEAGRTPEPEGPRVVFTIEESRPSSGQEPGILRDSCGRRFWPIACTWEWNRCRGRNGDSEVAIDK</sequence>
<dbReference type="AlphaFoldDB" id="A0A8T1SFT6"/>
<feature type="region of interest" description="Disordered" evidence="1">
    <location>
        <begin position="1"/>
        <end position="24"/>
    </location>
</feature>